<dbReference type="OrthoDB" id="307292at2157"/>
<keyword evidence="3" id="KW-1185">Reference proteome</keyword>
<protein>
    <submittedName>
        <fullName evidence="2">Uncharacterized protein</fullName>
    </submittedName>
</protein>
<dbReference type="EMBL" id="FNBO01000020">
    <property type="protein sequence ID" value="SDG21441.1"/>
    <property type="molecule type" value="Genomic_DNA"/>
</dbReference>
<proteinExistence type="predicted"/>
<evidence type="ECO:0000313" key="3">
    <source>
        <dbReference type="Proteomes" id="UP000324020"/>
    </source>
</evidence>
<feature type="region of interest" description="Disordered" evidence="1">
    <location>
        <begin position="102"/>
        <end position="123"/>
    </location>
</feature>
<evidence type="ECO:0000256" key="1">
    <source>
        <dbReference type="SAM" id="MobiDB-lite"/>
    </source>
</evidence>
<evidence type="ECO:0000313" key="2">
    <source>
        <dbReference type="EMBL" id="SDG21441.1"/>
    </source>
</evidence>
<gene>
    <name evidence="2" type="ORF">SAMN04488067_12030</name>
</gene>
<sequence>MAAAIHTPSVEATVTVRVSQAATGDLVAGARAQIERIDGLRVEEIEIAGLRPGLNDTTVEAVATLAVDEGAAPDAEFDAAGIDAADEFVVDRVRERLADGFGVDPERVERVDPERVERVDPPD</sequence>
<organism evidence="2 3">
    <name type="scientific">Halorubrum xinjiangense</name>
    <dbReference type="NCBI Taxonomy" id="261291"/>
    <lineage>
        <taxon>Archaea</taxon>
        <taxon>Methanobacteriati</taxon>
        <taxon>Methanobacteriota</taxon>
        <taxon>Stenosarchaea group</taxon>
        <taxon>Halobacteria</taxon>
        <taxon>Halobacteriales</taxon>
        <taxon>Haloferacaceae</taxon>
        <taxon>Halorubrum</taxon>
    </lineage>
</organism>
<accession>A0A1G7SEQ9</accession>
<dbReference type="Proteomes" id="UP000324020">
    <property type="component" value="Unassembled WGS sequence"/>
</dbReference>
<name>A0A1G7SEQ9_9EURY</name>
<dbReference type="AlphaFoldDB" id="A0A1G7SEQ9"/>
<reference evidence="2 3" key="1">
    <citation type="submission" date="2016-10" db="EMBL/GenBank/DDBJ databases">
        <authorList>
            <person name="Varghese N."/>
            <person name="Submissions S."/>
        </authorList>
    </citation>
    <scope>NUCLEOTIDE SEQUENCE [LARGE SCALE GENOMIC DNA]</scope>
    <source>
        <strain evidence="2 3">CGMCC 1.3527</strain>
    </source>
</reference>
<dbReference type="RefSeq" id="WP_149799924.1">
    <property type="nucleotide sequence ID" value="NZ_FNBO01000020.1"/>
</dbReference>